<dbReference type="PANTHER" id="PTHR43394:SF1">
    <property type="entry name" value="ATP-BINDING CASSETTE SUB-FAMILY B MEMBER 10, MITOCHONDRIAL"/>
    <property type="match status" value="1"/>
</dbReference>
<evidence type="ECO:0000313" key="2">
    <source>
        <dbReference type="Proteomes" id="UP001595748"/>
    </source>
</evidence>
<proteinExistence type="predicted"/>
<accession>A0ABV8A0V1</accession>
<dbReference type="PANTHER" id="PTHR43394">
    <property type="entry name" value="ATP-DEPENDENT PERMEASE MDL1, MITOCHONDRIAL"/>
    <property type="match status" value="1"/>
</dbReference>
<dbReference type="SUPFAM" id="SSF52540">
    <property type="entry name" value="P-loop containing nucleoside triphosphate hydrolases"/>
    <property type="match status" value="1"/>
</dbReference>
<name>A0ABV8A0V1_9DEIO</name>
<organism evidence="1 2">
    <name type="scientific">Deinococcus antarcticus</name>
    <dbReference type="NCBI Taxonomy" id="1298767"/>
    <lineage>
        <taxon>Bacteria</taxon>
        <taxon>Thermotogati</taxon>
        <taxon>Deinococcota</taxon>
        <taxon>Deinococci</taxon>
        <taxon>Deinococcales</taxon>
        <taxon>Deinococcaceae</taxon>
        <taxon>Deinococcus</taxon>
    </lineage>
</organism>
<gene>
    <name evidence="1" type="ORF">ACFOPQ_00655</name>
</gene>
<comment type="caution">
    <text evidence="1">The sequence shown here is derived from an EMBL/GenBank/DDBJ whole genome shotgun (WGS) entry which is preliminary data.</text>
</comment>
<dbReference type="Gene3D" id="3.40.50.300">
    <property type="entry name" value="P-loop containing nucleotide triphosphate hydrolases"/>
    <property type="match status" value="1"/>
</dbReference>
<evidence type="ECO:0000313" key="1">
    <source>
        <dbReference type="EMBL" id="MFC3859282.1"/>
    </source>
</evidence>
<dbReference type="InterPro" id="IPR039421">
    <property type="entry name" value="Type_1_exporter"/>
</dbReference>
<keyword evidence="2" id="KW-1185">Reference proteome</keyword>
<dbReference type="Proteomes" id="UP001595748">
    <property type="component" value="Unassembled WGS sequence"/>
</dbReference>
<dbReference type="RefSeq" id="WP_380075447.1">
    <property type="nucleotide sequence ID" value="NZ_JBHRZF010000007.1"/>
</dbReference>
<sequence>MLILDEPTAALDPRSEKEVFDAFAAMAHGRTTLLITHRLGSVLMADRILVMKAGRLIEDGTHAELLARGGEYAELWRLQADQYRKETLAAV</sequence>
<reference evidence="2" key="1">
    <citation type="journal article" date="2019" name="Int. J. Syst. Evol. Microbiol.">
        <title>The Global Catalogue of Microorganisms (GCM) 10K type strain sequencing project: providing services to taxonomists for standard genome sequencing and annotation.</title>
        <authorList>
            <consortium name="The Broad Institute Genomics Platform"/>
            <consortium name="The Broad Institute Genome Sequencing Center for Infectious Disease"/>
            <person name="Wu L."/>
            <person name="Ma J."/>
        </authorList>
    </citation>
    <scope>NUCLEOTIDE SEQUENCE [LARGE SCALE GENOMIC DNA]</scope>
    <source>
        <strain evidence="2">CCTCC AB 2013263</strain>
    </source>
</reference>
<protein>
    <submittedName>
        <fullName evidence="1">Uncharacterized protein</fullName>
    </submittedName>
</protein>
<dbReference type="InterPro" id="IPR027417">
    <property type="entry name" value="P-loop_NTPase"/>
</dbReference>
<dbReference type="EMBL" id="JBHRZF010000007">
    <property type="protein sequence ID" value="MFC3859282.1"/>
    <property type="molecule type" value="Genomic_DNA"/>
</dbReference>